<dbReference type="InterPro" id="IPR013046">
    <property type="entry name" value="GpV/Gp45"/>
</dbReference>
<evidence type="ECO:0000259" key="1">
    <source>
        <dbReference type="Pfam" id="PF04717"/>
    </source>
</evidence>
<evidence type="ECO:0000259" key="2">
    <source>
        <dbReference type="Pfam" id="PF18715"/>
    </source>
</evidence>
<dbReference type="Pfam" id="PF18715">
    <property type="entry name" value="Phage_spike"/>
    <property type="match status" value="1"/>
</dbReference>
<dbReference type="RefSeq" id="WP_081140847.1">
    <property type="nucleotide sequence ID" value="NZ_MWUE01000025.1"/>
</dbReference>
<feature type="domain" description="Gp5/Type VI secretion system Vgr protein OB-fold" evidence="1">
    <location>
        <begin position="17"/>
        <end position="84"/>
    </location>
</feature>
<dbReference type="Pfam" id="PF18946">
    <property type="entry name" value="Apex"/>
    <property type="match status" value="1"/>
</dbReference>
<dbReference type="Proteomes" id="UP000192769">
    <property type="component" value="Unassembled WGS sequence"/>
</dbReference>
<feature type="domain" description="Phage spike trimer" evidence="2">
    <location>
        <begin position="121"/>
        <end position="173"/>
    </location>
</feature>
<sequence length="196" mass="20159">MNEHISEILRLLRNLIRIGTVSAVDAPNGRCRVRSGDNETGWLPWLSARAGRSRAWSAPSVGEQVLLLSLGGELNTGFILPGIFSDSHPAPSASADALHWSFPDGAVIEYEPQNGALKASGIQSATVQAAVSVLLDAPLVECSAKLKTATLEVTGGGTLQGNVTHSGGSLSSNGIVLHAHQHGGVKSGGDLSGGPQ</sequence>
<dbReference type="InterPro" id="IPR006531">
    <property type="entry name" value="Gp5/Vgr_OB"/>
</dbReference>
<gene>
    <name evidence="3" type="ORF">B2J69_17075</name>
</gene>
<proteinExistence type="predicted"/>
<dbReference type="InterPro" id="IPR037026">
    <property type="entry name" value="Vgr_OB-fold_dom_sf"/>
</dbReference>
<reference evidence="3 4" key="1">
    <citation type="submission" date="2017-02" db="EMBL/GenBank/DDBJ databases">
        <title>Whole genome shotgun sequence of Pantoea agglomerans strain AS1 isolated from a cycad, Zamia floridana in Central Florida, USA.</title>
        <authorList>
            <person name="Lata P."/>
            <person name="Govindarajan S."/>
            <person name="Qi F."/>
            <person name="Li J.-L."/>
            <person name="Maurya S.K."/>
            <person name="Sahoo M.K."/>
        </authorList>
    </citation>
    <scope>NUCLEOTIDE SEQUENCE [LARGE SCALE GENOMIC DNA]</scope>
    <source>
        <strain evidence="3 4">AS1</strain>
    </source>
</reference>
<dbReference type="Gene3D" id="6.20.150.10">
    <property type="match status" value="1"/>
</dbReference>
<keyword evidence="4" id="KW-1185">Reference proteome</keyword>
<dbReference type="InterPro" id="IPR044033">
    <property type="entry name" value="GpV-like_apex"/>
</dbReference>
<dbReference type="EMBL" id="MWUE01000025">
    <property type="protein sequence ID" value="OQP31923.1"/>
    <property type="molecule type" value="Genomic_DNA"/>
</dbReference>
<evidence type="ECO:0000313" key="3">
    <source>
        <dbReference type="EMBL" id="OQP31923.1"/>
    </source>
</evidence>
<accession>A0A1V9DDI5</accession>
<dbReference type="AlphaFoldDB" id="A0A1V9DDI5"/>
<protein>
    <submittedName>
        <fullName evidence="3">Baseplate assembly protein</fullName>
    </submittedName>
</protein>
<dbReference type="NCBIfam" id="TIGR01644">
    <property type="entry name" value="phage_P2_V"/>
    <property type="match status" value="1"/>
</dbReference>
<dbReference type="Pfam" id="PF04717">
    <property type="entry name" value="Phage_base_V"/>
    <property type="match status" value="1"/>
</dbReference>
<dbReference type="OrthoDB" id="4931325at2"/>
<dbReference type="InterPro" id="IPR040629">
    <property type="entry name" value="Phage_spike"/>
</dbReference>
<organism evidence="3 4">
    <name type="scientific">Pantoea latae</name>
    <dbReference type="NCBI Taxonomy" id="1964541"/>
    <lineage>
        <taxon>Bacteria</taxon>
        <taxon>Pseudomonadati</taxon>
        <taxon>Pseudomonadota</taxon>
        <taxon>Gammaproteobacteria</taxon>
        <taxon>Enterobacterales</taxon>
        <taxon>Erwiniaceae</taxon>
        <taxon>Pantoea</taxon>
    </lineage>
</organism>
<evidence type="ECO:0000313" key="4">
    <source>
        <dbReference type="Proteomes" id="UP000192769"/>
    </source>
</evidence>
<dbReference type="Gene3D" id="2.40.50.230">
    <property type="entry name" value="Gp5 N-terminal domain"/>
    <property type="match status" value="1"/>
</dbReference>
<comment type="caution">
    <text evidence="3">The sequence shown here is derived from an EMBL/GenBank/DDBJ whole genome shotgun (WGS) entry which is preliminary data.</text>
</comment>
<name>A0A1V9DDI5_9GAMM</name>